<dbReference type="GO" id="GO:0005524">
    <property type="term" value="F:ATP binding"/>
    <property type="evidence" value="ECO:0007669"/>
    <property type="project" value="InterPro"/>
</dbReference>
<reference evidence="8 9" key="1">
    <citation type="journal article" date="2019" name="Int. J. Syst. Evol. Microbiol.">
        <title>The Global Catalogue of Microorganisms (GCM) 10K type strain sequencing project: providing services to taxonomists for standard genome sequencing and annotation.</title>
        <authorList>
            <consortium name="The Broad Institute Genomics Platform"/>
            <consortium name="The Broad Institute Genome Sequencing Center for Infectious Disease"/>
            <person name="Wu L."/>
            <person name="Ma J."/>
        </authorList>
    </citation>
    <scope>NUCLEOTIDE SEQUENCE [LARGE SCALE GENOMIC DNA]</scope>
    <source>
        <strain evidence="8 9">JCM 16331</strain>
    </source>
</reference>
<evidence type="ECO:0000256" key="5">
    <source>
        <dbReference type="ARBA" id="ARBA00022777"/>
    </source>
</evidence>
<sequence length="452" mass="50381">MLRGRPGTGKSLLALAYLIDGVERGEDCLLVALEETEADIRRNAAAVGLDIGGITVLDLTPESSAFTDDGTYDVFDPGTVEERSLTETITQRVREVEPTRVVIDPMTQLRYLAPDEYQLRKQILALTRFLEQVGATLVFTTQATSDHSDEDFQFMADGVIEIDNGETGRTISVPKFRGSKTRGGTHTLRIRDSGLSVYPELDPNHHRPFESESIPSGIPEFDEQLHGGIERGTVTIISGPTGVGKTTTGAQFMKEAAGRGERSAIYLFEEDERTFLERCTDVNIPVDRMIERETLAIEEIEALEYTPQEFANTVRRDVEEAGTQIVMIDGINGYELSIRGDEHTFRSEIHRLCRYLKNMGVTVVLIEEIASVTGDFQATEGEISYLADNIVFLRYIEMDGELRKVVGVLKKRTSDFQRTLREFEITQHGIKIGDPLTGLRGILRGTPEQPSE</sequence>
<dbReference type="EC" id="2.7.11.1" evidence="1"/>
<comment type="caution">
    <text evidence="8">The sequence shown here is derived from an EMBL/GenBank/DDBJ whole genome shotgun (WGS) entry which is preliminary data.</text>
</comment>
<feature type="domain" description="KaiC" evidence="7">
    <location>
        <begin position="212"/>
        <end position="446"/>
    </location>
</feature>
<dbReference type="InterPro" id="IPR027417">
    <property type="entry name" value="P-loop_NTPase"/>
</dbReference>
<evidence type="ECO:0000256" key="6">
    <source>
        <dbReference type="ARBA" id="ARBA00022801"/>
    </source>
</evidence>
<evidence type="ECO:0000256" key="2">
    <source>
        <dbReference type="ARBA" id="ARBA00022553"/>
    </source>
</evidence>
<dbReference type="PROSITE" id="PS51146">
    <property type="entry name" value="KAIC"/>
    <property type="match status" value="2"/>
</dbReference>
<dbReference type="Pfam" id="PF06745">
    <property type="entry name" value="ATPase"/>
    <property type="match status" value="2"/>
</dbReference>
<keyword evidence="6" id="KW-0378">Hydrolase</keyword>
<proteinExistence type="predicted"/>
<dbReference type="EMBL" id="BMOQ01000003">
    <property type="protein sequence ID" value="GGN11176.1"/>
    <property type="molecule type" value="Genomic_DNA"/>
</dbReference>
<evidence type="ECO:0000256" key="3">
    <source>
        <dbReference type="ARBA" id="ARBA00022679"/>
    </source>
</evidence>
<dbReference type="Gene3D" id="3.40.50.300">
    <property type="entry name" value="P-loop containing nucleotide triphosphate hydrolases"/>
    <property type="match status" value="2"/>
</dbReference>
<dbReference type="InterPro" id="IPR030665">
    <property type="entry name" value="KaiC"/>
</dbReference>
<dbReference type="Proteomes" id="UP000608850">
    <property type="component" value="Unassembled WGS sequence"/>
</dbReference>
<organism evidence="8 9">
    <name type="scientific">Halarchaeum nitratireducens</name>
    <dbReference type="NCBI Taxonomy" id="489913"/>
    <lineage>
        <taxon>Archaea</taxon>
        <taxon>Methanobacteriati</taxon>
        <taxon>Methanobacteriota</taxon>
        <taxon>Stenosarchaea group</taxon>
        <taxon>Halobacteria</taxon>
        <taxon>Halobacteriales</taxon>
        <taxon>Halobacteriaceae</taxon>
    </lineage>
</organism>
<keyword evidence="4" id="KW-0677">Repeat</keyword>
<dbReference type="AlphaFoldDB" id="A0A830G9D8"/>
<keyword evidence="3" id="KW-0808">Transferase</keyword>
<dbReference type="InterPro" id="IPR010624">
    <property type="entry name" value="KaiC_dom"/>
</dbReference>
<keyword evidence="5 8" id="KW-0418">Kinase</keyword>
<dbReference type="SUPFAM" id="SSF52540">
    <property type="entry name" value="P-loop containing nucleoside triphosphate hydrolases"/>
    <property type="match status" value="2"/>
</dbReference>
<dbReference type="PIRSF" id="PIRSF039117">
    <property type="entry name" value="KaiC"/>
    <property type="match status" value="1"/>
</dbReference>
<evidence type="ECO:0000313" key="9">
    <source>
        <dbReference type="Proteomes" id="UP000608850"/>
    </source>
</evidence>
<evidence type="ECO:0000259" key="7">
    <source>
        <dbReference type="PROSITE" id="PS51146"/>
    </source>
</evidence>
<keyword evidence="9" id="KW-1185">Reference proteome</keyword>
<gene>
    <name evidence="8" type="ORF">GCM10009021_08920</name>
</gene>
<evidence type="ECO:0000313" key="8">
    <source>
        <dbReference type="EMBL" id="GGN11176.1"/>
    </source>
</evidence>
<dbReference type="PANTHER" id="PTHR42926:SF1">
    <property type="entry name" value="CIRCADIAN CLOCK OSCILLATOR PROTEIN KAIC 1"/>
    <property type="match status" value="1"/>
</dbReference>
<name>A0A830G9D8_9EURY</name>
<evidence type="ECO:0000256" key="4">
    <source>
        <dbReference type="ARBA" id="ARBA00022737"/>
    </source>
</evidence>
<feature type="domain" description="KaiC" evidence="7">
    <location>
        <begin position="1"/>
        <end position="211"/>
    </location>
</feature>
<dbReference type="PANTHER" id="PTHR42926">
    <property type="match status" value="1"/>
</dbReference>
<dbReference type="SMART" id="SM00382">
    <property type="entry name" value="AAA"/>
    <property type="match status" value="2"/>
</dbReference>
<accession>A0A830G9D8</accession>
<keyword evidence="8" id="KW-0723">Serine/threonine-protein kinase</keyword>
<dbReference type="InterPro" id="IPR014774">
    <property type="entry name" value="KaiC-like_dom"/>
</dbReference>
<dbReference type="GO" id="GO:0016787">
    <property type="term" value="F:hydrolase activity"/>
    <property type="evidence" value="ECO:0007669"/>
    <property type="project" value="UniProtKB-KW"/>
</dbReference>
<dbReference type="InterPro" id="IPR051347">
    <property type="entry name" value="Circadian_clock_KaiC-rel"/>
</dbReference>
<evidence type="ECO:0000256" key="1">
    <source>
        <dbReference type="ARBA" id="ARBA00012513"/>
    </source>
</evidence>
<keyword evidence="2" id="KW-0597">Phosphoprotein</keyword>
<dbReference type="InterPro" id="IPR003593">
    <property type="entry name" value="AAA+_ATPase"/>
</dbReference>
<protein>
    <recommendedName>
        <fullName evidence="1">non-specific serine/threonine protein kinase</fullName>
        <ecNumber evidence="1">2.7.11.1</ecNumber>
    </recommendedName>
</protein>
<dbReference type="GO" id="GO:0004674">
    <property type="term" value="F:protein serine/threonine kinase activity"/>
    <property type="evidence" value="ECO:0007669"/>
    <property type="project" value="UniProtKB-KW"/>
</dbReference>